<evidence type="ECO:0000313" key="14">
    <source>
        <dbReference type="EMBL" id="CAJ1970477.1"/>
    </source>
</evidence>
<dbReference type="SUPFAM" id="SSF53335">
    <property type="entry name" value="S-adenosyl-L-methionine-dependent methyltransferases"/>
    <property type="match status" value="1"/>
</dbReference>
<feature type="transmembrane region" description="Helical" evidence="12">
    <location>
        <begin position="12"/>
        <end position="35"/>
    </location>
</feature>
<comment type="cofactor">
    <cofactor evidence="1">
        <name>pyruvate</name>
        <dbReference type="ChEBI" id="CHEBI:15361"/>
    </cofactor>
</comment>
<dbReference type="InterPro" id="IPR001045">
    <property type="entry name" value="Spermi_synthase"/>
</dbReference>
<organism evidence="14 15">
    <name type="scientific">Cylindrotheca closterium</name>
    <dbReference type="NCBI Taxonomy" id="2856"/>
    <lineage>
        <taxon>Eukaryota</taxon>
        <taxon>Sar</taxon>
        <taxon>Stramenopiles</taxon>
        <taxon>Ochrophyta</taxon>
        <taxon>Bacillariophyta</taxon>
        <taxon>Bacillariophyceae</taxon>
        <taxon>Bacillariophycidae</taxon>
        <taxon>Bacillariales</taxon>
        <taxon>Bacillariaceae</taxon>
        <taxon>Cylindrotheca</taxon>
    </lineage>
</organism>
<dbReference type="GO" id="GO:0008295">
    <property type="term" value="P:spermidine biosynthetic process"/>
    <property type="evidence" value="ECO:0007669"/>
    <property type="project" value="InterPro"/>
</dbReference>
<dbReference type="AlphaFoldDB" id="A0AAD2GDS3"/>
<evidence type="ECO:0000256" key="6">
    <source>
        <dbReference type="ARBA" id="ARBA00023115"/>
    </source>
</evidence>
<keyword evidence="12" id="KW-0812">Transmembrane</keyword>
<dbReference type="NCBIfam" id="TIGR03330">
    <property type="entry name" value="SAM_DCase_Bsu"/>
    <property type="match status" value="1"/>
</dbReference>
<keyword evidence="7" id="KW-0865">Zymogen</keyword>
<dbReference type="PROSITE" id="PS51006">
    <property type="entry name" value="PABS_2"/>
    <property type="match status" value="1"/>
</dbReference>
<evidence type="ECO:0000256" key="2">
    <source>
        <dbReference type="ARBA" id="ARBA00007867"/>
    </source>
</evidence>
<dbReference type="Pfam" id="PF02675">
    <property type="entry name" value="AdoMet_dc"/>
    <property type="match status" value="1"/>
</dbReference>
<dbReference type="HAMAP" id="MF_00198">
    <property type="entry name" value="Spermidine_synth"/>
    <property type="match status" value="1"/>
</dbReference>
<evidence type="ECO:0000256" key="1">
    <source>
        <dbReference type="ARBA" id="ARBA00001928"/>
    </source>
</evidence>
<evidence type="ECO:0000256" key="8">
    <source>
        <dbReference type="ARBA" id="ARBA00023239"/>
    </source>
</evidence>
<dbReference type="InterPro" id="IPR016067">
    <property type="entry name" value="S-AdoMet_deCO2ase_core"/>
</dbReference>
<dbReference type="InterPro" id="IPR030374">
    <property type="entry name" value="PABS"/>
</dbReference>
<dbReference type="InterPro" id="IPR029063">
    <property type="entry name" value="SAM-dependent_MTases_sf"/>
</dbReference>
<dbReference type="Gene3D" id="3.60.90.10">
    <property type="entry name" value="S-adenosylmethionine decarboxylase"/>
    <property type="match status" value="1"/>
</dbReference>
<comment type="caution">
    <text evidence="14">The sequence shown here is derived from an EMBL/GenBank/DDBJ whole genome shotgun (WGS) entry which is preliminary data.</text>
</comment>
<dbReference type="Gene3D" id="3.40.50.150">
    <property type="entry name" value="Vaccinia Virus protein VP39"/>
    <property type="match status" value="1"/>
</dbReference>
<evidence type="ECO:0000256" key="4">
    <source>
        <dbReference type="ARBA" id="ARBA00022793"/>
    </source>
</evidence>
<accession>A0AAD2GDS3</accession>
<protein>
    <recommendedName>
        <fullName evidence="13">PABS domain-containing protein</fullName>
    </recommendedName>
</protein>
<feature type="active site" description="Proton acceptor" evidence="11">
    <location>
        <position position="420"/>
    </location>
</feature>
<dbReference type="SUPFAM" id="SSF56276">
    <property type="entry name" value="S-adenosylmethionine decarboxylase"/>
    <property type="match status" value="1"/>
</dbReference>
<keyword evidence="3 11" id="KW-0808">Transferase</keyword>
<dbReference type="Pfam" id="PF01564">
    <property type="entry name" value="Spermine_synth"/>
    <property type="match status" value="1"/>
</dbReference>
<dbReference type="GO" id="GO:0004014">
    <property type="term" value="F:adenosylmethionine decarboxylase activity"/>
    <property type="evidence" value="ECO:0007669"/>
    <property type="project" value="InterPro"/>
</dbReference>
<feature type="domain" description="PABS" evidence="13">
    <location>
        <begin position="255"/>
        <end position="514"/>
    </location>
</feature>
<evidence type="ECO:0000259" key="13">
    <source>
        <dbReference type="PROSITE" id="PS51006"/>
    </source>
</evidence>
<keyword evidence="15" id="KW-1185">Reference proteome</keyword>
<keyword evidence="12" id="KW-1133">Transmembrane helix</keyword>
<evidence type="ECO:0000256" key="9">
    <source>
        <dbReference type="ARBA" id="ARBA00023270"/>
    </source>
</evidence>
<evidence type="ECO:0000256" key="5">
    <source>
        <dbReference type="ARBA" id="ARBA00022813"/>
    </source>
</evidence>
<evidence type="ECO:0000256" key="7">
    <source>
        <dbReference type="ARBA" id="ARBA00023145"/>
    </source>
</evidence>
<reference evidence="14" key="1">
    <citation type="submission" date="2023-08" db="EMBL/GenBank/DDBJ databases">
        <authorList>
            <person name="Audoor S."/>
            <person name="Bilcke G."/>
        </authorList>
    </citation>
    <scope>NUCLEOTIDE SEQUENCE</scope>
</reference>
<gene>
    <name evidence="14" type="ORF">CYCCA115_LOCUS24493</name>
</gene>
<keyword evidence="6 11" id="KW-0620">Polyamine biosynthesis</keyword>
<keyword evidence="5" id="KW-0068">Autocatalytic cleavage</keyword>
<keyword evidence="9" id="KW-0704">Schiff base</keyword>
<dbReference type="EMBL" id="CAKOGP040002524">
    <property type="protein sequence ID" value="CAJ1970477.1"/>
    <property type="molecule type" value="Genomic_DNA"/>
</dbReference>
<dbReference type="Proteomes" id="UP001295423">
    <property type="component" value="Unassembled WGS sequence"/>
</dbReference>
<name>A0AAD2GDS3_9STRA</name>
<comment type="similarity">
    <text evidence="2">Belongs to the spermidine/spermine synthase family.</text>
</comment>
<evidence type="ECO:0000256" key="12">
    <source>
        <dbReference type="SAM" id="Phobius"/>
    </source>
</evidence>
<sequence>MTDEKNPKPLTVDIRVFMLITVSAMAIAFGVGVAMGPTAAELAMASAASSAASSAAGGSKLPKVHSVDVRSVEEAKALKGDAAELLHEPAGQHLLVDIKGIEAAFLDSEERLAHAMVETVKGAGLTMLSYHCHKLIPMGVSCVGVLLESHISFHTWPTEGVITLDLFTCGPNPLIPVVPSIKALFGVPRENDEIVTQWSHELRGFRSKNKIPNKDNHNYALLDHDSDLSQMIWSPMDCVYKEQVYSGLTEYQRVDVWDVVSLEDQPSQNDVLKAKLEPTDARWTTTELVQPTRYLFLDGVLQSDNTTHKEYHEALVHPAMFAHSSPKNVAIVGGAEGATLREVLKHKTVESVTMVEIDQQLMDLAKEYLPQMSDCSNLEGRSDNCFDDELLNLQIQDAKDWFLNSQNENKNNNLDVVIIDAIEPEMSAAISKDLYDKPKLWKSILDSLTEEGILAIQIGYAPTISDPKPDVGYNAPREILFQTLESLPQVEAMFVYEDSHVGFLVPKSFLIVCKSNSCRQRFYAAPEDLNMEIAKRIVASKDNTGSLQSYDGVTQIYYQVAPKAWETIYCRREPTPFECDYRHLDFGKGIYEFKMDAPADEQVFEIVADDQGTRVYSKVNIPKGSYIMAEHAANSLQLSSKAVDNLSASTDVEFAKFVQDHGHDSASKGSARRLVEIGASYFLRIADSKAESNVGRWIPPHPQGRRPKYSPVYERHRLSFDVFMVATKDIAMGDELVKYKHMWSEE</sequence>
<evidence type="ECO:0000256" key="10">
    <source>
        <dbReference type="ARBA" id="ARBA00023317"/>
    </source>
</evidence>
<dbReference type="PANTHER" id="PTHR43317">
    <property type="entry name" value="THERMOSPERMINE SYNTHASE ACAULIS5"/>
    <property type="match status" value="1"/>
</dbReference>
<dbReference type="InterPro" id="IPR017716">
    <property type="entry name" value="S-AdoMet_deCOase_pro-enz"/>
</dbReference>
<keyword evidence="10" id="KW-0670">Pyruvate</keyword>
<dbReference type="InterPro" id="IPR003826">
    <property type="entry name" value="AdoMetDC_fam_prok"/>
</dbReference>
<keyword evidence="8" id="KW-0456">Lyase</keyword>
<keyword evidence="12" id="KW-0472">Membrane</keyword>
<dbReference type="GO" id="GO:0010487">
    <property type="term" value="F:thermospermine synthase activity"/>
    <property type="evidence" value="ECO:0007669"/>
    <property type="project" value="UniProtKB-ARBA"/>
</dbReference>
<evidence type="ECO:0000313" key="15">
    <source>
        <dbReference type="Proteomes" id="UP001295423"/>
    </source>
</evidence>
<keyword evidence="4" id="KW-0210">Decarboxylase</keyword>
<evidence type="ECO:0000256" key="3">
    <source>
        <dbReference type="ARBA" id="ARBA00022679"/>
    </source>
</evidence>
<evidence type="ECO:0000256" key="11">
    <source>
        <dbReference type="PROSITE-ProRule" id="PRU00354"/>
    </source>
</evidence>
<dbReference type="PANTHER" id="PTHR43317:SF1">
    <property type="entry name" value="THERMOSPERMINE SYNTHASE ACAULIS5"/>
    <property type="match status" value="1"/>
</dbReference>
<proteinExistence type="inferred from homology"/>